<evidence type="ECO:0000259" key="4">
    <source>
        <dbReference type="Pfam" id="PF00251"/>
    </source>
</evidence>
<feature type="non-terminal residue" evidence="5">
    <location>
        <position position="1"/>
    </location>
</feature>
<reference evidence="5" key="1">
    <citation type="journal article" date="2014" name="Front. Microbiol.">
        <title>High frequency of phylogenetically diverse reductive dehalogenase-homologous genes in deep subseafloor sedimentary metagenomes.</title>
        <authorList>
            <person name="Kawai M."/>
            <person name="Futagami T."/>
            <person name="Toyoda A."/>
            <person name="Takaki Y."/>
            <person name="Nishi S."/>
            <person name="Hori S."/>
            <person name="Arai W."/>
            <person name="Tsubouchi T."/>
            <person name="Morono Y."/>
            <person name="Uchiyama I."/>
            <person name="Ito T."/>
            <person name="Fujiyama A."/>
            <person name="Inagaki F."/>
            <person name="Takami H."/>
        </authorList>
    </citation>
    <scope>NUCLEOTIDE SEQUENCE</scope>
    <source>
        <strain evidence="5">Expedition CK06-06</strain>
    </source>
</reference>
<feature type="non-terminal residue" evidence="5">
    <location>
        <position position="261"/>
    </location>
</feature>
<evidence type="ECO:0000256" key="3">
    <source>
        <dbReference type="ARBA" id="ARBA00023295"/>
    </source>
</evidence>
<proteinExistence type="inferred from homology"/>
<organism evidence="5">
    <name type="scientific">marine sediment metagenome</name>
    <dbReference type="NCBI Taxonomy" id="412755"/>
    <lineage>
        <taxon>unclassified sequences</taxon>
        <taxon>metagenomes</taxon>
        <taxon>ecological metagenomes</taxon>
    </lineage>
</organism>
<feature type="domain" description="Glycosyl hydrolase family 32 N-terminal" evidence="4">
    <location>
        <begin position="2"/>
        <end position="197"/>
    </location>
</feature>
<dbReference type="EMBL" id="BARS01031635">
    <property type="protein sequence ID" value="GAG20379.1"/>
    <property type="molecule type" value="Genomic_DNA"/>
</dbReference>
<sequence>CIYTSAGGKTPWSKDKPFTQSIAYSTDRGRTFTKYRGNPVQELIEPNNRDPKVIWHEPTKQWVIVLYFEDSTMGFFTSKDLKSWELQSKYGRDNLHECPELFQLAIDGNQQNKKWILYAGSGRYDIGQFDGKIFSPETQGIEFNYGNCFYASQTFNNIPDEDGRRIQIAWGLNPLPGMPFNQQMLFPVELTLRTTEDGLRIFTQPINEIKKIYGKNWTLQEKFVEEGQQSILDETNFEGLYDISVQFEIGSAKRFGLIINN</sequence>
<dbReference type="CDD" id="cd18622">
    <property type="entry name" value="GH32_Inu-like"/>
    <property type="match status" value="1"/>
</dbReference>
<evidence type="ECO:0000313" key="5">
    <source>
        <dbReference type="EMBL" id="GAG20379.1"/>
    </source>
</evidence>
<dbReference type="AlphaFoldDB" id="X0VPR1"/>
<dbReference type="GO" id="GO:0005737">
    <property type="term" value="C:cytoplasm"/>
    <property type="evidence" value="ECO:0007669"/>
    <property type="project" value="TreeGrafter"/>
</dbReference>
<comment type="similarity">
    <text evidence="1">Belongs to the glycosyl hydrolase 32 family.</text>
</comment>
<keyword evidence="2" id="KW-0378">Hydrolase</keyword>
<accession>X0VPR1</accession>
<dbReference type="InterPro" id="IPR001362">
    <property type="entry name" value="Glyco_hydro_32"/>
</dbReference>
<evidence type="ECO:0000256" key="1">
    <source>
        <dbReference type="ARBA" id="ARBA00009902"/>
    </source>
</evidence>
<gene>
    <name evidence="5" type="ORF">S01H1_49206</name>
</gene>
<dbReference type="PANTHER" id="PTHR42800:SF1">
    <property type="entry name" value="EXOINULINASE INUD (AFU_ORTHOLOGUE AFUA_5G00480)"/>
    <property type="match status" value="1"/>
</dbReference>
<dbReference type="Gene3D" id="2.115.10.20">
    <property type="entry name" value="Glycosyl hydrolase domain, family 43"/>
    <property type="match status" value="1"/>
</dbReference>
<dbReference type="GO" id="GO:0004575">
    <property type="term" value="F:sucrose alpha-glucosidase activity"/>
    <property type="evidence" value="ECO:0007669"/>
    <property type="project" value="TreeGrafter"/>
</dbReference>
<dbReference type="SMART" id="SM00640">
    <property type="entry name" value="Glyco_32"/>
    <property type="match status" value="1"/>
</dbReference>
<dbReference type="GO" id="GO:0005987">
    <property type="term" value="P:sucrose catabolic process"/>
    <property type="evidence" value="ECO:0007669"/>
    <property type="project" value="TreeGrafter"/>
</dbReference>
<comment type="caution">
    <text evidence="5">The sequence shown here is derived from an EMBL/GenBank/DDBJ whole genome shotgun (WGS) entry which is preliminary data.</text>
</comment>
<dbReference type="PANTHER" id="PTHR42800">
    <property type="entry name" value="EXOINULINASE INUD (AFU_ORTHOLOGUE AFUA_5G00480)"/>
    <property type="match status" value="1"/>
</dbReference>
<dbReference type="Pfam" id="PF00251">
    <property type="entry name" value="Glyco_hydro_32N"/>
    <property type="match status" value="1"/>
</dbReference>
<evidence type="ECO:0000256" key="2">
    <source>
        <dbReference type="ARBA" id="ARBA00022801"/>
    </source>
</evidence>
<name>X0VPR1_9ZZZZ</name>
<keyword evidence="3" id="KW-0326">Glycosidase</keyword>
<dbReference type="InterPro" id="IPR013148">
    <property type="entry name" value="Glyco_hydro_32_N"/>
</dbReference>
<dbReference type="InterPro" id="IPR023296">
    <property type="entry name" value="Glyco_hydro_beta-prop_sf"/>
</dbReference>
<protein>
    <recommendedName>
        <fullName evidence="4">Glycosyl hydrolase family 32 N-terminal domain-containing protein</fullName>
    </recommendedName>
</protein>
<dbReference type="SUPFAM" id="SSF75005">
    <property type="entry name" value="Arabinanase/levansucrase/invertase"/>
    <property type="match status" value="1"/>
</dbReference>